<feature type="region of interest" description="Disordered" evidence="1">
    <location>
        <begin position="271"/>
        <end position="371"/>
    </location>
</feature>
<feature type="compositionally biased region" description="Low complexity" evidence="1">
    <location>
        <begin position="312"/>
        <end position="324"/>
    </location>
</feature>
<feature type="transmembrane region" description="Helical" evidence="2">
    <location>
        <begin position="240"/>
        <end position="263"/>
    </location>
</feature>
<protein>
    <submittedName>
        <fullName evidence="3">Uncharacterized protein</fullName>
    </submittedName>
</protein>
<evidence type="ECO:0000313" key="4">
    <source>
        <dbReference type="Proteomes" id="UP001500603"/>
    </source>
</evidence>
<keyword evidence="2" id="KW-0812">Transmembrane</keyword>
<feature type="region of interest" description="Disordered" evidence="1">
    <location>
        <begin position="205"/>
        <end position="235"/>
    </location>
</feature>
<keyword evidence="4" id="KW-1185">Reference proteome</keyword>
<sequence length="371" mass="38856">MGLRIADDQCTAAIVTDGDEPPQFIVRESVLHMSEDGDAELGGTAPERSHSITGFVGAIGDPAGIRVDDGEAYRAEDLVATALFCLINLTAEHLNGAAEFYATHGADWPQEYVQALREALDYLGLRSVALISEGELPGTETEVAGTSFAYDAGMVALNSVLATPAGATPPDPTDTENSADVTDVIPSVPEPTPQAYSAAFPSARPHLAPESAAPETAIAHPVTPQKVAPTRDSDKDRKRIPLLVAAAAVVGLALGAIVVGLLFRGNEQTSVPPIQDAQSEPSSVTPTPTTPVELPPVAPIEVTTTEPEETTTEPPETTTEEPTPSSEPPPSTTTAPRPTSTTRVRPTTTNPWGYQPLPEIPSIPTLQYPGR</sequence>
<name>A0ABP9JUT2_9NOCA</name>
<dbReference type="Proteomes" id="UP001500603">
    <property type="component" value="Unassembled WGS sequence"/>
</dbReference>
<gene>
    <name evidence="3" type="ORF">GCM10023318_09260</name>
</gene>
<feature type="compositionally biased region" description="Low complexity" evidence="1">
    <location>
        <begin position="279"/>
        <end position="292"/>
    </location>
</feature>
<accession>A0ABP9JUT2</accession>
<dbReference type="EMBL" id="BAABJM010000001">
    <property type="protein sequence ID" value="GAA5045271.1"/>
    <property type="molecule type" value="Genomic_DNA"/>
</dbReference>
<keyword evidence="2" id="KW-0472">Membrane</keyword>
<keyword evidence="2" id="KW-1133">Transmembrane helix</keyword>
<organism evidence="3 4">
    <name type="scientific">Nocardia callitridis</name>
    <dbReference type="NCBI Taxonomy" id="648753"/>
    <lineage>
        <taxon>Bacteria</taxon>
        <taxon>Bacillati</taxon>
        <taxon>Actinomycetota</taxon>
        <taxon>Actinomycetes</taxon>
        <taxon>Mycobacteriales</taxon>
        <taxon>Nocardiaceae</taxon>
        <taxon>Nocardia</taxon>
    </lineage>
</organism>
<evidence type="ECO:0000256" key="2">
    <source>
        <dbReference type="SAM" id="Phobius"/>
    </source>
</evidence>
<feature type="compositionally biased region" description="Low complexity" evidence="1">
    <location>
        <begin position="332"/>
        <end position="349"/>
    </location>
</feature>
<comment type="caution">
    <text evidence="3">The sequence shown here is derived from an EMBL/GenBank/DDBJ whole genome shotgun (WGS) entry which is preliminary data.</text>
</comment>
<evidence type="ECO:0000256" key="1">
    <source>
        <dbReference type="SAM" id="MobiDB-lite"/>
    </source>
</evidence>
<proteinExistence type="predicted"/>
<evidence type="ECO:0000313" key="3">
    <source>
        <dbReference type="EMBL" id="GAA5045271.1"/>
    </source>
</evidence>
<reference evidence="4" key="1">
    <citation type="journal article" date="2019" name="Int. J. Syst. Evol. Microbiol.">
        <title>The Global Catalogue of Microorganisms (GCM) 10K type strain sequencing project: providing services to taxonomists for standard genome sequencing and annotation.</title>
        <authorList>
            <consortium name="The Broad Institute Genomics Platform"/>
            <consortium name="The Broad Institute Genome Sequencing Center for Infectious Disease"/>
            <person name="Wu L."/>
            <person name="Ma J."/>
        </authorList>
    </citation>
    <scope>NUCLEOTIDE SEQUENCE [LARGE SCALE GENOMIC DNA]</scope>
    <source>
        <strain evidence="4">JCM 18298</strain>
    </source>
</reference>